<reference evidence="6 7" key="1">
    <citation type="submission" date="2024-03" db="EMBL/GenBank/DDBJ databases">
        <title>Human intestinal bacterial collection.</title>
        <authorList>
            <person name="Pauvert C."/>
            <person name="Hitch T.C.A."/>
            <person name="Clavel T."/>
        </authorList>
    </citation>
    <scope>NUCLEOTIDE SEQUENCE [LARGE SCALE GENOMIC DNA]</scope>
    <source>
        <strain evidence="6 7">CLA-AA-H185</strain>
    </source>
</reference>
<dbReference type="EC" id="2.1.1.195" evidence="5"/>
<comment type="catalytic activity">
    <reaction evidence="5">
        <text>Co-precorrin-5B + S-adenosyl-L-methionine = Co-precorrin-6A + S-adenosyl-L-homocysteine</text>
        <dbReference type="Rhea" id="RHEA:26285"/>
        <dbReference type="ChEBI" id="CHEBI:57856"/>
        <dbReference type="ChEBI" id="CHEBI:59789"/>
        <dbReference type="ChEBI" id="CHEBI:60063"/>
        <dbReference type="ChEBI" id="CHEBI:60064"/>
        <dbReference type="EC" id="2.1.1.195"/>
    </reaction>
</comment>
<evidence type="ECO:0000313" key="6">
    <source>
        <dbReference type="EMBL" id="MEQ2557260.1"/>
    </source>
</evidence>
<evidence type="ECO:0000313" key="7">
    <source>
        <dbReference type="Proteomes" id="UP001454489"/>
    </source>
</evidence>
<keyword evidence="1 5" id="KW-0169">Cobalamin biosynthesis</keyword>
<evidence type="ECO:0000256" key="4">
    <source>
        <dbReference type="ARBA" id="ARBA00022691"/>
    </source>
</evidence>
<keyword evidence="7" id="KW-1185">Reference proteome</keyword>
<keyword evidence="4 5" id="KW-0949">S-adenosyl-L-methionine</keyword>
<protein>
    <recommendedName>
        <fullName evidence="5">Cobalt-precorrin-5B C(1)-methyltransferase</fullName>
        <ecNumber evidence="5">2.1.1.195</ecNumber>
    </recommendedName>
    <alternativeName>
        <fullName evidence="5">Cobalt-precorrin-6A synthase</fullName>
    </alternativeName>
</protein>
<comment type="similarity">
    <text evidence="5">Belongs to the CbiD family.</text>
</comment>
<dbReference type="EMBL" id="JBBMEX010000004">
    <property type="protein sequence ID" value="MEQ2557260.1"/>
    <property type="molecule type" value="Genomic_DNA"/>
</dbReference>
<keyword evidence="2 5" id="KW-0489">Methyltransferase</keyword>
<evidence type="ECO:0000256" key="1">
    <source>
        <dbReference type="ARBA" id="ARBA00022573"/>
    </source>
</evidence>
<dbReference type="HAMAP" id="MF_00787">
    <property type="entry name" value="CbiD"/>
    <property type="match status" value="1"/>
</dbReference>
<evidence type="ECO:0000256" key="5">
    <source>
        <dbReference type="HAMAP-Rule" id="MF_00787"/>
    </source>
</evidence>
<evidence type="ECO:0000256" key="3">
    <source>
        <dbReference type="ARBA" id="ARBA00022679"/>
    </source>
</evidence>
<dbReference type="GO" id="GO:0008168">
    <property type="term" value="F:methyltransferase activity"/>
    <property type="evidence" value="ECO:0007669"/>
    <property type="project" value="UniProtKB-KW"/>
</dbReference>
<name>A0ABV1HCP3_9FIRM</name>
<comment type="caution">
    <text evidence="6">The sequence shown here is derived from an EMBL/GenBank/DDBJ whole genome shotgun (WGS) entry which is preliminary data.</text>
</comment>
<evidence type="ECO:0000256" key="2">
    <source>
        <dbReference type="ARBA" id="ARBA00022603"/>
    </source>
</evidence>
<sequence>MRYGFTTGSCAAAAAKAAAYMLLLGRKKTEITIETPKGIPYTAQILDIRRTEDVVSCAVQKDGGDDPDVTTGAWIYAKVTYCGNDRKDFRSQADFQSRENLQSLEDSPYVQIDGGIGVGRVTKPGLDQPVGNAAINHVPREMITKEVLEVCRLVDYKGGLAVEIFVPEGEQLAEQTFNPRLGIKGGISILGSSGIVEPMSSQAILDTIRVELRQRRAEGYAYVAVAPGNYGLDFMKQAYGYDLDKSIKCSNFIGNTIDMAVEEGFQKLLLTGHIGKLIKVAGGIMNTHSKEGDCRMELITASAIRQGISAQTACEILACVTTEEAVRILETTGKRKVVMEDAMEHICYYLNKRAMGKMQIDCIMYANEFGELAKSKGAEQWFTLLAQEQGQPI</sequence>
<organism evidence="6 7">
    <name type="scientific">Maccoyibacter intestinihominis</name>
    <dbReference type="NCBI Taxonomy" id="3133499"/>
    <lineage>
        <taxon>Bacteria</taxon>
        <taxon>Bacillati</taxon>
        <taxon>Bacillota</taxon>
        <taxon>Clostridia</taxon>
        <taxon>Lachnospirales</taxon>
        <taxon>Lachnospiraceae</taxon>
        <taxon>Maccoyibacter</taxon>
    </lineage>
</organism>
<dbReference type="Gene3D" id="3.30.2110.10">
    <property type="entry name" value="CbiD-like"/>
    <property type="match status" value="1"/>
</dbReference>
<dbReference type="PANTHER" id="PTHR35863:SF1">
    <property type="entry name" value="COBALT-PRECORRIN-5B C(1)-METHYLTRANSFERASE"/>
    <property type="match status" value="1"/>
</dbReference>
<dbReference type="GO" id="GO:0032259">
    <property type="term" value="P:methylation"/>
    <property type="evidence" value="ECO:0007669"/>
    <property type="project" value="UniProtKB-KW"/>
</dbReference>
<accession>A0ABV1HCP3</accession>
<dbReference type="Pfam" id="PF01888">
    <property type="entry name" value="CbiD"/>
    <property type="match status" value="1"/>
</dbReference>
<dbReference type="Proteomes" id="UP001454489">
    <property type="component" value="Unassembled WGS sequence"/>
</dbReference>
<keyword evidence="3 5" id="KW-0808">Transferase</keyword>
<dbReference type="RefSeq" id="WP_353530369.1">
    <property type="nucleotide sequence ID" value="NZ_JBBMEX010000004.1"/>
</dbReference>
<dbReference type="NCBIfam" id="TIGR00312">
    <property type="entry name" value="cbiD"/>
    <property type="match status" value="1"/>
</dbReference>
<proteinExistence type="inferred from homology"/>
<dbReference type="PANTHER" id="PTHR35863">
    <property type="entry name" value="COBALT-PRECORRIN-5B C(1)-METHYLTRANSFERASE"/>
    <property type="match status" value="1"/>
</dbReference>
<comment type="function">
    <text evidence="5">Catalyzes the methylation of C-1 in cobalt-precorrin-5B to form cobalt-precorrin-6A.</text>
</comment>
<dbReference type="InterPro" id="IPR036074">
    <property type="entry name" value="CbiD_sf"/>
</dbReference>
<gene>
    <name evidence="5 6" type="primary">cbiD</name>
    <name evidence="6" type="ORF">WMO43_05125</name>
</gene>
<comment type="pathway">
    <text evidence="5">Cofactor biosynthesis; adenosylcobalamin biosynthesis; cob(II)yrinate a,c-diamide from sirohydrochlorin (anaerobic route): step 6/10.</text>
</comment>
<dbReference type="PIRSF" id="PIRSF026782">
    <property type="entry name" value="CbiD"/>
    <property type="match status" value="1"/>
</dbReference>
<dbReference type="InterPro" id="IPR002748">
    <property type="entry name" value="CbiD"/>
</dbReference>
<dbReference type="SUPFAM" id="SSF111342">
    <property type="entry name" value="CbiD-like"/>
    <property type="match status" value="1"/>
</dbReference>